<protein>
    <recommendedName>
        <fullName evidence="4">NYN domain-containing protein</fullName>
    </recommendedName>
</protein>
<evidence type="ECO:0000256" key="1">
    <source>
        <dbReference type="SAM" id="MobiDB-lite"/>
    </source>
</evidence>
<reference evidence="3" key="1">
    <citation type="journal article" date="2013" name="Nat. Genet.">
        <title>The Capsella rubella genome and the genomic consequences of rapid mating system evolution.</title>
        <authorList>
            <person name="Slotte T."/>
            <person name="Hazzouri K.M."/>
            <person name="Agren J.A."/>
            <person name="Koenig D."/>
            <person name="Maumus F."/>
            <person name="Guo Y.L."/>
            <person name="Steige K."/>
            <person name="Platts A.E."/>
            <person name="Escobar J.S."/>
            <person name="Newman L.K."/>
            <person name="Wang W."/>
            <person name="Mandakova T."/>
            <person name="Vello E."/>
            <person name="Smith L.M."/>
            <person name="Henz S.R."/>
            <person name="Steffen J."/>
            <person name="Takuno S."/>
            <person name="Brandvain Y."/>
            <person name="Coop G."/>
            <person name="Andolfatto P."/>
            <person name="Hu T.T."/>
            <person name="Blanchette M."/>
            <person name="Clark R.M."/>
            <person name="Quesneville H."/>
            <person name="Nordborg M."/>
            <person name="Gaut B.S."/>
            <person name="Lysak M.A."/>
            <person name="Jenkins J."/>
            <person name="Grimwood J."/>
            <person name="Chapman J."/>
            <person name="Prochnik S."/>
            <person name="Shu S."/>
            <person name="Rokhsar D."/>
            <person name="Schmutz J."/>
            <person name="Weigel D."/>
            <person name="Wright S.I."/>
        </authorList>
    </citation>
    <scope>NUCLEOTIDE SEQUENCE [LARGE SCALE GENOMIC DNA]</scope>
    <source>
        <strain evidence="3">cv. Monte Gargano</strain>
    </source>
</reference>
<feature type="non-terminal residue" evidence="2">
    <location>
        <position position="1"/>
    </location>
</feature>
<feature type="compositionally biased region" description="Acidic residues" evidence="1">
    <location>
        <begin position="160"/>
        <end position="182"/>
    </location>
</feature>
<dbReference type="PANTHER" id="PTHR14379">
    <property type="entry name" value="LIMKAIN B LKAP"/>
    <property type="match status" value="1"/>
</dbReference>
<evidence type="ECO:0000313" key="3">
    <source>
        <dbReference type="Proteomes" id="UP000029121"/>
    </source>
</evidence>
<sequence>TIDSTKTNEMVDQAKQEPKTMVWWDINSCPVPDGYDASMVAQSIELALKKAGHTGPLTITAIGYLNYTLKQMPDGMSSGETRRQKQCCETAWLCSMCKNSCPLTEGDGSFQGKSFEDFTSHLKSEYHALCELSMVSRPISKKLANLTECSNKKSSKRSIEEEEEEEEEDQYWEDEEWERLTV</sequence>
<organism evidence="2 3">
    <name type="scientific">Capsella rubella</name>
    <dbReference type="NCBI Taxonomy" id="81985"/>
    <lineage>
        <taxon>Eukaryota</taxon>
        <taxon>Viridiplantae</taxon>
        <taxon>Streptophyta</taxon>
        <taxon>Embryophyta</taxon>
        <taxon>Tracheophyta</taxon>
        <taxon>Spermatophyta</taxon>
        <taxon>Magnoliopsida</taxon>
        <taxon>eudicotyledons</taxon>
        <taxon>Gunneridae</taxon>
        <taxon>Pentapetalae</taxon>
        <taxon>rosids</taxon>
        <taxon>malvids</taxon>
        <taxon>Brassicales</taxon>
        <taxon>Brassicaceae</taxon>
        <taxon>Camelineae</taxon>
        <taxon>Capsella</taxon>
    </lineage>
</organism>
<accession>R0GPM0</accession>
<proteinExistence type="predicted"/>
<name>R0GPM0_9BRAS</name>
<dbReference type="EMBL" id="KB870811">
    <property type="protein sequence ID" value="EOA18824.1"/>
    <property type="molecule type" value="Genomic_DNA"/>
</dbReference>
<dbReference type="STRING" id="81985.R0GPM0"/>
<dbReference type="Proteomes" id="UP000029121">
    <property type="component" value="Unassembled WGS sequence"/>
</dbReference>
<dbReference type="PANTHER" id="PTHR14379:SF63">
    <property type="entry name" value="ENDONUCLEASE OR GLYCOSYL HYDROLASE"/>
    <property type="match status" value="1"/>
</dbReference>
<dbReference type="GO" id="GO:0010468">
    <property type="term" value="P:regulation of gene expression"/>
    <property type="evidence" value="ECO:0007669"/>
    <property type="project" value="InterPro"/>
</dbReference>
<evidence type="ECO:0008006" key="4">
    <source>
        <dbReference type="Google" id="ProtNLM"/>
    </source>
</evidence>
<keyword evidence="3" id="KW-1185">Reference proteome</keyword>
<feature type="region of interest" description="Disordered" evidence="1">
    <location>
        <begin position="152"/>
        <end position="182"/>
    </location>
</feature>
<dbReference type="AlphaFoldDB" id="R0GPM0"/>
<evidence type="ECO:0000313" key="2">
    <source>
        <dbReference type="EMBL" id="EOA18824.1"/>
    </source>
</evidence>
<gene>
    <name evidence="2" type="ORF">CARUB_v10007438mg</name>
</gene>
<dbReference type="GO" id="GO:0005777">
    <property type="term" value="C:peroxisome"/>
    <property type="evidence" value="ECO:0007669"/>
    <property type="project" value="InterPro"/>
</dbReference>
<dbReference type="CDD" id="cd10910">
    <property type="entry name" value="PIN_limkain_b1_N_like"/>
    <property type="match status" value="1"/>
</dbReference>
<dbReference type="InterPro" id="IPR024768">
    <property type="entry name" value="Marf1"/>
</dbReference>